<accession>A0AB35YUB1</accession>
<organism evidence="1 3">
    <name type="scientific">Aequorivita flava</name>
    <dbReference type="NCBI Taxonomy" id="3114371"/>
    <lineage>
        <taxon>Bacteria</taxon>
        <taxon>Pseudomonadati</taxon>
        <taxon>Bacteroidota</taxon>
        <taxon>Flavobacteriia</taxon>
        <taxon>Flavobacteriales</taxon>
        <taxon>Flavobacteriaceae</taxon>
        <taxon>Aequorivita</taxon>
    </lineage>
</organism>
<dbReference type="GO" id="GO:0110001">
    <property type="term" value="C:toxin-antitoxin complex"/>
    <property type="evidence" value="ECO:0007669"/>
    <property type="project" value="InterPro"/>
</dbReference>
<evidence type="ECO:0000313" key="3">
    <source>
        <dbReference type="Proteomes" id="UP001388259"/>
    </source>
</evidence>
<dbReference type="Proteomes" id="UP001388259">
    <property type="component" value="Unassembled WGS sequence"/>
</dbReference>
<comment type="caution">
    <text evidence="1">The sequence shown here is derived from an EMBL/GenBank/DDBJ whole genome shotgun (WGS) entry which is preliminary data.</text>
</comment>
<dbReference type="AlphaFoldDB" id="A0AB35YUB1"/>
<dbReference type="EMBL" id="JBANCF010000002">
    <property type="protein sequence ID" value="MEM0572386.1"/>
    <property type="molecule type" value="Genomic_DNA"/>
</dbReference>
<dbReference type="GO" id="GO:0003723">
    <property type="term" value="F:RNA binding"/>
    <property type="evidence" value="ECO:0007669"/>
    <property type="project" value="InterPro"/>
</dbReference>
<dbReference type="Pfam" id="PF09907">
    <property type="entry name" value="HigB_toxin"/>
    <property type="match status" value="1"/>
</dbReference>
<dbReference type="InterPro" id="IPR018669">
    <property type="entry name" value="Toxin_HigB"/>
</dbReference>
<dbReference type="EMBL" id="JAZBJM010000002">
    <property type="protein sequence ID" value="MEM0517807.1"/>
    <property type="molecule type" value="Genomic_DNA"/>
</dbReference>
<proteinExistence type="predicted"/>
<evidence type="ECO:0000313" key="2">
    <source>
        <dbReference type="EMBL" id="MEM0572386.1"/>
    </source>
</evidence>
<protein>
    <submittedName>
        <fullName evidence="1">Type II toxin-antitoxin system HigB family toxin</fullName>
    </submittedName>
</protein>
<keyword evidence="4" id="KW-1185">Reference proteome</keyword>
<dbReference type="RefSeq" id="WP_342686943.1">
    <property type="nucleotide sequence ID" value="NZ_JAZBJM010000002.1"/>
</dbReference>
<dbReference type="Proteomes" id="UP001390963">
    <property type="component" value="Unassembled WGS sequence"/>
</dbReference>
<name>A0AB35YUB1_9FLAO</name>
<evidence type="ECO:0000313" key="1">
    <source>
        <dbReference type="EMBL" id="MEM0517807.1"/>
    </source>
</evidence>
<reference evidence="1 4" key="1">
    <citation type="submission" date="2024-01" db="EMBL/GenBank/DDBJ databases">
        <title>Aequorivita flavus sp. nov., isolated from deep-sea sediment.</title>
        <authorList>
            <person name="Chen X."/>
        </authorList>
    </citation>
    <scope>NUCLEOTIDE SEQUENCE</scope>
    <source>
        <strain evidence="1">MCCC 1A16923</strain>
        <strain evidence="2 4">MCCC 1A16935</strain>
    </source>
</reference>
<gene>
    <name evidence="2" type="ORF">VZD24_02555</name>
    <name evidence="1" type="ORF">VZD85_05550</name>
</gene>
<evidence type="ECO:0000313" key="4">
    <source>
        <dbReference type="Proteomes" id="UP001390963"/>
    </source>
</evidence>
<sequence length="98" mass="11870">MRIIALGTLRQFWLKHPDSKEQLVVWYKNFSKSSYLNPNQIREVYRSADNVGNGRIVFNICRNEYRLIVKFNYKFQFGYIRFIGTHKEYDKITDIKNI</sequence>
<dbReference type="GO" id="GO:0004519">
    <property type="term" value="F:endonuclease activity"/>
    <property type="evidence" value="ECO:0007669"/>
    <property type="project" value="InterPro"/>
</dbReference>